<evidence type="ECO:0000313" key="2">
    <source>
        <dbReference type="EMBL" id="TGZ77135.1"/>
    </source>
</evidence>
<name>A0A4S2MJZ2_9PEZI</name>
<keyword evidence="1" id="KW-0732">Signal</keyword>
<evidence type="ECO:0000256" key="1">
    <source>
        <dbReference type="SAM" id="SignalP"/>
    </source>
</evidence>
<dbReference type="InParanoid" id="A0A4S2MJZ2"/>
<organism evidence="2 3">
    <name type="scientific">Ascodesmis nigricans</name>
    <dbReference type="NCBI Taxonomy" id="341454"/>
    <lineage>
        <taxon>Eukaryota</taxon>
        <taxon>Fungi</taxon>
        <taxon>Dikarya</taxon>
        <taxon>Ascomycota</taxon>
        <taxon>Pezizomycotina</taxon>
        <taxon>Pezizomycetes</taxon>
        <taxon>Pezizales</taxon>
        <taxon>Ascodesmidaceae</taxon>
        <taxon>Ascodesmis</taxon>
    </lineage>
</organism>
<dbReference type="Proteomes" id="UP000298138">
    <property type="component" value="Unassembled WGS sequence"/>
</dbReference>
<feature type="signal peptide" evidence="1">
    <location>
        <begin position="1"/>
        <end position="16"/>
    </location>
</feature>
<gene>
    <name evidence="2" type="ORF">EX30DRAFT_344332</name>
</gene>
<dbReference type="AlphaFoldDB" id="A0A4S2MJZ2"/>
<feature type="chain" id="PRO_5020515128" evidence="1">
    <location>
        <begin position="17"/>
        <end position="161"/>
    </location>
</feature>
<dbReference type="EMBL" id="ML220158">
    <property type="protein sequence ID" value="TGZ77135.1"/>
    <property type="molecule type" value="Genomic_DNA"/>
</dbReference>
<protein>
    <submittedName>
        <fullName evidence="2">Uncharacterized protein</fullName>
    </submittedName>
</protein>
<sequence length="161" mass="17733">MLHLLLIAFRISLISATPLSQPTESDSTVSVSESSTNSSQLTINNVFDQLNVTAVDVEVQLAELQELQNEPGSQSMAFMGGTPVCQTNRDLMPNFDYYMEARRLVVAQKYVTVQCPQCAVAGRYYYFPPGGYRTKSAIIYYCQQHTPAPATGSTIQNSSAF</sequence>
<proteinExistence type="predicted"/>
<evidence type="ECO:0000313" key="3">
    <source>
        <dbReference type="Proteomes" id="UP000298138"/>
    </source>
</evidence>
<accession>A0A4S2MJZ2</accession>
<reference evidence="2 3" key="1">
    <citation type="submission" date="2019-04" db="EMBL/GenBank/DDBJ databases">
        <title>Comparative genomics and transcriptomics to analyze fruiting body development in filamentous ascomycetes.</title>
        <authorList>
            <consortium name="DOE Joint Genome Institute"/>
            <person name="Lutkenhaus R."/>
            <person name="Traeger S."/>
            <person name="Breuer J."/>
            <person name="Kuo A."/>
            <person name="Lipzen A."/>
            <person name="Pangilinan J."/>
            <person name="Dilworth D."/>
            <person name="Sandor L."/>
            <person name="Poggeler S."/>
            <person name="Barry K."/>
            <person name="Grigoriev I.V."/>
            <person name="Nowrousian M."/>
        </authorList>
    </citation>
    <scope>NUCLEOTIDE SEQUENCE [LARGE SCALE GENOMIC DNA]</scope>
    <source>
        <strain evidence="2 3">CBS 389.68</strain>
    </source>
</reference>
<keyword evidence="3" id="KW-1185">Reference proteome</keyword>